<dbReference type="EMBL" id="CP029843">
    <property type="protein sequence ID" value="AWV08825.1"/>
    <property type="molecule type" value="Genomic_DNA"/>
</dbReference>
<sequence>MAGMTIDNAPGLDIHLDDLSLDRLIMHVARASRFSDAWAGFATTEPHELFCDRFSRRVADTYLARVLSYDDADRAMNGLYAYCHHLDTDRGMPDYAWAVFTAFEAGEYVHEGDGPDTHADEKYVRPLLLKLQA</sequence>
<evidence type="ECO:0000313" key="2">
    <source>
        <dbReference type="Proteomes" id="UP000249447"/>
    </source>
</evidence>
<accession>A0A2U9TBS4</accession>
<evidence type="ECO:0000313" key="1">
    <source>
        <dbReference type="EMBL" id="AWV08825.1"/>
    </source>
</evidence>
<organism evidence="1 2">
    <name type="scientific">Marilutibacter maris</name>
    <dbReference type="NCBI Taxonomy" id="1605891"/>
    <lineage>
        <taxon>Bacteria</taxon>
        <taxon>Pseudomonadati</taxon>
        <taxon>Pseudomonadota</taxon>
        <taxon>Gammaproteobacteria</taxon>
        <taxon>Lysobacterales</taxon>
        <taxon>Lysobacteraceae</taxon>
        <taxon>Marilutibacter</taxon>
    </lineage>
</organism>
<dbReference type="AlphaFoldDB" id="A0A2U9TBS4"/>
<dbReference type="KEGG" id="lmb:C9I47_3161"/>
<name>A0A2U9TBS4_9GAMM</name>
<proteinExistence type="predicted"/>
<gene>
    <name evidence="1" type="ORF">C9I47_3161</name>
</gene>
<reference evidence="1 2" key="1">
    <citation type="submission" date="2018-05" db="EMBL/GenBank/DDBJ databases">
        <title>The complete genome of Lysobacter maris HZ9B, a marine bacterium antagonistic against terrestrial plant pathogens.</title>
        <authorList>
            <person name="Zhang X.-Q."/>
        </authorList>
    </citation>
    <scope>NUCLEOTIDE SEQUENCE [LARGE SCALE GENOMIC DNA]</scope>
    <source>
        <strain evidence="1 2">HZ9B</strain>
    </source>
</reference>
<keyword evidence="2" id="KW-1185">Reference proteome</keyword>
<dbReference type="Proteomes" id="UP000249447">
    <property type="component" value="Chromosome"/>
</dbReference>
<protein>
    <submittedName>
        <fullName evidence="1">Uncharacterized protein</fullName>
    </submittedName>
</protein>